<accession>A0ACD1GBY8</accession>
<organism evidence="1 2">
    <name type="scientific">Aspergillus brunneoviolaceus CBS 621.78</name>
    <dbReference type="NCBI Taxonomy" id="1450534"/>
    <lineage>
        <taxon>Eukaryota</taxon>
        <taxon>Fungi</taxon>
        <taxon>Dikarya</taxon>
        <taxon>Ascomycota</taxon>
        <taxon>Pezizomycotina</taxon>
        <taxon>Eurotiomycetes</taxon>
        <taxon>Eurotiomycetidae</taxon>
        <taxon>Eurotiales</taxon>
        <taxon>Aspergillaceae</taxon>
        <taxon>Aspergillus</taxon>
        <taxon>Aspergillus subgen. Circumdati</taxon>
    </lineage>
</organism>
<dbReference type="Proteomes" id="UP000249057">
    <property type="component" value="Unassembled WGS sequence"/>
</dbReference>
<protein>
    <submittedName>
        <fullName evidence="1">Uncharacterized protein</fullName>
    </submittedName>
</protein>
<name>A0ACD1GBY8_9EURO</name>
<gene>
    <name evidence="1" type="ORF">BO95DRAFT_360957</name>
</gene>
<evidence type="ECO:0000313" key="1">
    <source>
        <dbReference type="EMBL" id="RAH46745.1"/>
    </source>
</evidence>
<sequence length="483" mass="54417">MITSKPARSRDRPCASHFEFISVMGDNVAGDAATRRRVRSHAMVDYRRRTAKPKRKETIAIEFDTNPLLQGSASLPLPFSPPLHEKQQSCTDGSVALAPLSMLDASRSDPFETFPIDRDRRARRLWDHMYDGTCSMFRTMLDIGFLDVVRETIALSQLLSASSKHLGHLYADDSSTDHYRYTVHATTLLQQRLGDPATCVSDEVVVAVLAFCCYANMTRDPKLLNVHMDGLSRILDCRGGAQSLDSNPLLRTMLYWVDVNGAYIQDSMPRYQQPLAILAGRSKLTIASYRFDLSLESGTNRHVFVSYIRQSLAELHMIMLSELLKRDLWSDVLFPGFHISPILHILLSHPRATVHDTIESRVMECFRLATVVYLTELRGRFGLDTIPGLLYGSRLHLLLHDMELSLLSTSHQIYLVWALTVGSCASCLSEELQGTFVGLLGKMIVFMGVAEFTDYQDLIGQFLRIPDALFCSLDALEDQLFFP</sequence>
<proteinExistence type="predicted"/>
<keyword evidence="2" id="KW-1185">Reference proteome</keyword>
<reference evidence="1" key="1">
    <citation type="submission" date="2018-02" db="EMBL/GenBank/DDBJ databases">
        <title>The genomes of Aspergillus section Nigri reveals drivers in fungal speciation.</title>
        <authorList>
            <consortium name="DOE Joint Genome Institute"/>
            <person name="Vesth T.C."/>
            <person name="Nybo J."/>
            <person name="Theobald S."/>
            <person name="Brandl J."/>
            <person name="Frisvad J.C."/>
            <person name="Nielsen K.F."/>
            <person name="Lyhne E.K."/>
            <person name="Kogle M.E."/>
            <person name="Kuo A."/>
            <person name="Riley R."/>
            <person name="Clum A."/>
            <person name="Nolan M."/>
            <person name="Lipzen A."/>
            <person name="Salamov A."/>
            <person name="Henrissat B."/>
            <person name="Wiebenga A."/>
            <person name="De vries R.P."/>
            <person name="Grigoriev I.V."/>
            <person name="Mortensen U.H."/>
            <person name="Andersen M.R."/>
            <person name="Baker S.E."/>
        </authorList>
    </citation>
    <scope>NUCLEOTIDE SEQUENCE</scope>
    <source>
        <strain evidence="1">CBS 621.78</strain>
    </source>
</reference>
<dbReference type="EMBL" id="KZ825335">
    <property type="protein sequence ID" value="RAH46745.1"/>
    <property type="molecule type" value="Genomic_DNA"/>
</dbReference>
<evidence type="ECO:0000313" key="2">
    <source>
        <dbReference type="Proteomes" id="UP000249057"/>
    </source>
</evidence>